<dbReference type="RefSeq" id="WP_142933048.1">
    <property type="nucleotide sequence ID" value="NZ_ML660168.1"/>
</dbReference>
<feature type="transmembrane region" description="Helical" evidence="7">
    <location>
        <begin position="255"/>
        <end position="279"/>
    </location>
</feature>
<accession>A0A545U7D2</accession>
<keyword evidence="9" id="KW-1185">Reference proteome</keyword>
<evidence type="ECO:0000256" key="2">
    <source>
        <dbReference type="ARBA" id="ARBA00007543"/>
    </source>
</evidence>
<evidence type="ECO:0000256" key="3">
    <source>
        <dbReference type="ARBA" id="ARBA00022475"/>
    </source>
</evidence>
<name>A0A545U7D2_9GAMM</name>
<feature type="transmembrane region" description="Helical" evidence="7">
    <location>
        <begin position="122"/>
        <end position="140"/>
    </location>
</feature>
<evidence type="ECO:0000313" key="9">
    <source>
        <dbReference type="Proteomes" id="UP000315439"/>
    </source>
</evidence>
<evidence type="ECO:0000256" key="5">
    <source>
        <dbReference type="ARBA" id="ARBA00022989"/>
    </source>
</evidence>
<feature type="transmembrane region" description="Helical" evidence="7">
    <location>
        <begin position="84"/>
        <end position="101"/>
    </location>
</feature>
<evidence type="ECO:0000256" key="7">
    <source>
        <dbReference type="SAM" id="Phobius"/>
    </source>
</evidence>
<dbReference type="PANTHER" id="PTHR43141:SF2">
    <property type="entry name" value="BLR3729 PROTEIN"/>
    <property type="match status" value="1"/>
</dbReference>
<comment type="subcellular location">
    <subcellularLocation>
        <location evidence="1">Cell membrane</location>
        <topology evidence="1">Multi-pass membrane protein</topology>
    </subcellularLocation>
</comment>
<dbReference type="GO" id="GO:0016682">
    <property type="term" value="F:oxidoreductase activity, acting on diphenols and related substances as donors, oxygen as acceptor"/>
    <property type="evidence" value="ECO:0007669"/>
    <property type="project" value="TreeGrafter"/>
</dbReference>
<dbReference type="GO" id="GO:0009055">
    <property type="term" value="F:electron transfer activity"/>
    <property type="evidence" value="ECO:0007669"/>
    <property type="project" value="TreeGrafter"/>
</dbReference>
<dbReference type="GO" id="GO:0019646">
    <property type="term" value="P:aerobic electron transport chain"/>
    <property type="evidence" value="ECO:0007669"/>
    <property type="project" value="TreeGrafter"/>
</dbReference>
<evidence type="ECO:0000256" key="1">
    <source>
        <dbReference type="ARBA" id="ARBA00004651"/>
    </source>
</evidence>
<dbReference type="EMBL" id="VIKS01000012">
    <property type="protein sequence ID" value="TQV85371.1"/>
    <property type="molecule type" value="Genomic_DNA"/>
</dbReference>
<feature type="transmembrane region" description="Helical" evidence="7">
    <location>
        <begin position="46"/>
        <end position="72"/>
    </location>
</feature>
<dbReference type="PANTHER" id="PTHR43141">
    <property type="entry name" value="CYTOCHROME BD2 SUBUNIT II"/>
    <property type="match status" value="1"/>
</dbReference>
<comment type="caution">
    <text evidence="8">The sequence shown here is derived from an EMBL/GenBank/DDBJ whole genome shotgun (WGS) entry which is preliminary data.</text>
</comment>
<dbReference type="GO" id="GO:0005886">
    <property type="term" value="C:plasma membrane"/>
    <property type="evidence" value="ECO:0007669"/>
    <property type="project" value="UniProtKB-SubCell"/>
</dbReference>
<organism evidence="8 9">
    <name type="scientific">Aliikangiella coralliicola</name>
    <dbReference type="NCBI Taxonomy" id="2592383"/>
    <lineage>
        <taxon>Bacteria</taxon>
        <taxon>Pseudomonadati</taxon>
        <taxon>Pseudomonadota</taxon>
        <taxon>Gammaproteobacteria</taxon>
        <taxon>Oceanospirillales</taxon>
        <taxon>Pleioneaceae</taxon>
        <taxon>Aliikangiella</taxon>
    </lineage>
</organism>
<dbReference type="Pfam" id="PF02322">
    <property type="entry name" value="Cyt_bd_oxida_II"/>
    <property type="match status" value="1"/>
</dbReference>
<dbReference type="Proteomes" id="UP000315439">
    <property type="component" value="Unassembled WGS sequence"/>
</dbReference>
<evidence type="ECO:0000313" key="8">
    <source>
        <dbReference type="EMBL" id="TQV85371.1"/>
    </source>
</evidence>
<feature type="transmembrane region" description="Helical" evidence="7">
    <location>
        <begin position="189"/>
        <end position="208"/>
    </location>
</feature>
<feature type="transmembrane region" description="Helical" evidence="7">
    <location>
        <begin position="6"/>
        <end position="25"/>
    </location>
</feature>
<feature type="transmembrane region" description="Helical" evidence="7">
    <location>
        <begin position="146"/>
        <end position="168"/>
    </location>
</feature>
<dbReference type="GO" id="GO:0070069">
    <property type="term" value="C:cytochrome complex"/>
    <property type="evidence" value="ECO:0007669"/>
    <property type="project" value="TreeGrafter"/>
</dbReference>
<dbReference type="InterPro" id="IPR003317">
    <property type="entry name" value="Cyt-d_oxidase_su2"/>
</dbReference>
<keyword evidence="4 7" id="KW-0812">Transmembrane</keyword>
<reference evidence="8 9" key="1">
    <citation type="submission" date="2019-07" db="EMBL/GenBank/DDBJ databases">
        <title>Draft genome for Aliikangiella sp. M105.</title>
        <authorList>
            <person name="Wang G."/>
        </authorList>
    </citation>
    <scope>NUCLEOTIDE SEQUENCE [LARGE SCALE GENOMIC DNA]</scope>
    <source>
        <strain evidence="8 9">M105</strain>
    </source>
</reference>
<evidence type="ECO:0000256" key="6">
    <source>
        <dbReference type="ARBA" id="ARBA00023136"/>
    </source>
</evidence>
<keyword evidence="3" id="KW-1003">Cell membrane</keyword>
<comment type="similarity">
    <text evidence="2">Belongs to the cytochrome ubiquinol oxidase subunit 2 family.</text>
</comment>
<keyword evidence="5 7" id="KW-1133">Transmembrane helix</keyword>
<dbReference type="AlphaFoldDB" id="A0A545U7D2"/>
<sequence length="332" mass="36758">MTFEQSLPYIFLLLMAVSVLMYAVLDGFDLGVGVMLPKDNRNYRNQMIASIGPFWDANETWLVLAVGILLIAFPQAHSMVLKELYLPTLFLLIGLILRGVAFDFRAKAVTGYQNLWDKLFKAGSILASGSQGFMLGLYVMGFEYHWAALAFAGLSAVCVTSAYAYIGGAWLVMKTEGELQVFAAKKARIAGWITAVGIIAICITNPLINPQVADRWFSLPEAILLMPIPLMSFILLLVTDIYLKSVPVSQDKACWLPFMSVASLFLLCLIGLAYSFYPYVVPDKLLAVDAASSTASLKFIFYGVAIVLPIILAYTLFSYRVFKGKTTELEYY</sequence>
<gene>
    <name evidence="8" type="ORF">FLL46_19590</name>
</gene>
<dbReference type="OrthoDB" id="9776710at2"/>
<keyword evidence="6 7" id="KW-0472">Membrane</keyword>
<feature type="transmembrane region" description="Helical" evidence="7">
    <location>
        <begin position="223"/>
        <end position="243"/>
    </location>
</feature>
<protein>
    <submittedName>
        <fullName evidence="8">Cytochrome d ubiquinol oxidase subunit II</fullName>
    </submittedName>
</protein>
<feature type="transmembrane region" description="Helical" evidence="7">
    <location>
        <begin position="299"/>
        <end position="317"/>
    </location>
</feature>
<proteinExistence type="inferred from homology"/>
<evidence type="ECO:0000256" key="4">
    <source>
        <dbReference type="ARBA" id="ARBA00022692"/>
    </source>
</evidence>